<feature type="non-terminal residue" evidence="1">
    <location>
        <position position="131"/>
    </location>
</feature>
<organism evidence="1">
    <name type="scientific">Graphocephala atropunctata</name>
    <dbReference type="NCBI Taxonomy" id="36148"/>
    <lineage>
        <taxon>Eukaryota</taxon>
        <taxon>Metazoa</taxon>
        <taxon>Ecdysozoa</taxon>
        <taxon>Arthropoda</taxon>
        <taxon>Hexapoda</taxon>
        <taxon>Insecta</taxon>
        <taxon>Pterygota</taxon>
        <taxon>Neoptera</taxon>
        <taxon>Paraneoptera</taxon>
        <taxon>Hemiptera</taxon>
        <taxon>Auchenorrhyncha</taxon>
        <taxon>Membracoidea</taxon>
        <taxon>Cicadellidae</taxon>
        <taxon>Cicadellinae</taxon>
        <taxon>Cicadellini</taxon>
        <taxon>Graphocephala</taxon>
    </lineage>
</organism>
<protein>
    <submittedName>
        <fullName evidence="1">Uncharacterized protein</fullName>
    </submittedName>
</protein>
<feature type="non-terminal residue" evidence="1">
    <location>
        <position position="1"/>
    </location>
</feature>
<proteinExistence type="predicted"/>
<name>A0A1B6K8R0_9HEMI</name>
<evidence type="ECO:0000313" key="1">
    <source>
        <dbReference type="EMBL" id="JAT07833.1"/>
    </source>
</evidence>
<accession>A0A1B6K8R0</accession>
<reference evidence="1" key="1">
    <citation type="submission" date="2015-11" db="EMBL/GenBank/DDBJ databases">
        <title>De novo transcriptome assembly of four potential Pierce s Disease insect vectors from Arizona vineyards.</title>
        <authorList>
            <person name="Tassone E.E."/>
        </authorList>
    </citation>
    <scope>NUCLEOTIDE SEQUENCE</scope>
</reference>
<gene>
    <name evidence="1" type="ORF">g.52033</name>
</gene>
<dbReference type="AlphaFoldDB" id="A0A1B6K8R0"/>
<dbReference type="EMBL" id="GEBQ01032144">
    <property type="protein sequence ID" value="JAT07833.1"/>
    <property type="molecule type" value="Transcribed_RNA"/>
</dbReference>
<sequence length="131" mass="15036">YHADPMEITLHNQFQHCSPAYVSLYSNVKTNNHVNTLHSLSNTGINMMYPLQSSHLKPINSDRVNEYNTMNNSNRQSSVKVSKKRSKVDFPEAAESNIVTNGSFCRVCYVECGSVELLQEHLERKETWICR</sequence>